<feature type="region of interest" description="Disordered" evidence="2">
    <location>
        <begin position="116"/>
        <end position="151"/>
    </location>
</feature>
<dbReference type="InterPro" id="IPR016047">
    <property type="entry name" value="M23ase_b-sheet_dom"/>
</dbReference>
<evidence type="ECO:0000256" key="1">
    <source>
        <dbReference type="ARBA" id="ARBA00022729"/>
    </source>
</evidence>
<sequence length="391" mass="42128">MIGPKLDAEMAAINASQSEDLKRKLGLDRLRRDLTSGKNEEKKLREACEGFEAVFIDKLWQQMRSNVPQEGYLHSKEEKFYVGMFDKNLSEKLATSGGIGLADLMFNQLHEQLLEGSRSSRAVPKDPSELKPLHPERTPTNPLSAGEGIPLRRKPPLVVESAPATESAPLVAGPETEGVTVDRAEAQLAPKPVHAAPDAAKPASPVMADPAIMARAMSLAARIEYDHVRTAAGQSAQSAGRIAAADGAGVERGTLSWPALGTVTSEFGWRTDPVTGAREWHPGLDIAGREGDPVASCWGGTVVFAGERGRYGNAVVVEHPDGWHSMYAHNSRNLVREGQIVKAGEKIAEMGSTGDAPGTILHFELRQGEQAMNPEKVRETMQAKLPDDDNA</sequence>
<keyword evidence="1" id="KW-0732">Signal</keyword>
<dbReference type="InterPro" id="IPR011055">
    <property type="entry name" value="Dup_hybrid_motif"/>
</dbReference>
<reference evidence="5 6" key="1">
    <citation type="submission" date="2020-03" db="EMBL/GenBank/DDBJ databases">
        <title>Genomic Encyclopedia of Type Strains, Phase IV (KMG-IV): sequencing the most valuable type-strain genomes for metagenomic binning, comparative biology and taxonomic classification.</title>
        <authorList>
            <person name="Goeker M."/>
        </authorList>
    </citation>
    <scope>NUCLEOTIDE SEQUENCE [LARGE SCALE GENOMIC DNA]</scope>
    <source>
        <strain evidence="5 6">DSM 24233</strain>
    </source>
</reference>
<dbReference type="Pfam" id="PF10135">
    <property type="entry name" value="Rod-binding"/>
    <property type="match status" value="1"/>
</dbReference>
<evidence type="ECO:0000313" key="5">
    <source>
        <dbReference type="EMBL" id="NJB66981.1"/>
    </source>
</evidence>
<feature type="compositionally biased region" description="Basic and acidic residues" evidence="2">
    <location>
        <begin position="123"/>
        <end position="137"/>
    </location>
</feature>
<evidence type="ECO:0000313" key="6">
    <source>
        <dbReference type="Proteomes" id="UP000580856"/>
    </source>
</evidence>
<dbReference type="CDD" id="cd12797">
    <property type="entry name" value="M23_peptidase"/>
    <property type="match status" value="1"/>
</dbReference>
<dbReference type="SUPFAM" id="SSF51261">
    <property type="entry name" value="Duplicated hybrid motif"/>
    <property type="match status" value="1"/>
</dbReference>
<keyword evidence="6" id="KW-1185">Reference proteome</keyword>
<dbReference type="EMBL" id="JAATJA010000001">
    <property type="protein sequence ID" value="NJB66981.1"/>
    <property type="molecule type" value="Genomic_DNA"/>
</dbReference>
<dbReference type="AlphaFoldDB" id="A0A846QFG7"/>
<feature type="domain" description="M23ase beta-sheet core" evidence="3">
    <location>
        <begin position="281"/>
        <end position="374"/>
    </location>
</feature>
<feature type="domain" description="Flagellar protein FlgJ N-terminal" evidence="4">
    <location>
        <begin position="61"/>
        <end position="108"/>
    </location>
</feature>
<dbReference type="GO" id="GO:0004222">
    <property type="term" value="F:metalloendopeptidase activity"/>
    <property type="evidence" value="ECO:0007669"/>
    <property type="project" value="TreeGrafter"/>
</dbReference>
<dbReference type="Pfam" id="PF01551">
    <property type="entry name" value="Peptidase_M23"/>
    <property type="match status" value="1"/>
</dbReference>
<accession>A0A846QFG7</accession>
<dbReference type="InterPro" id="IPR019301">
    <property type="entry name" value="Flagellar_prot_FlgJ_N"/>
</dbReference>
<dbReference type="Proteomes" id="UP000580856">
    <property type="component" value="Unassembled WGS sequence"/>
</dbReference>
<dbReference type="PANTHER" id="PTHR21666:SF289">
    <property type="entry name" value="L-ALA--D-GLU ENDOPEPTIDASE"/>
    <property type="match status" value="1"/>
</dbReference>
<dbReference type="RefSeq" id="WP_167940073.1">
    <property type="nucleotide sequence ID" value="NZ_JAATJA010000001.1"/>
</dbReference>
<gene>
    <name evidence="5" type="ORF">GGQ74_000621</name>
</gene>
<organism evidence="5 6">
    <name type="scientific">Desulfobaculum xiamenense</name>
    <dbReference type="NCBI Taxonomy" id="995050"/>
    <lineage>
        <taxon>Bacteria</taxon>
        <taxon>Pseudomonadati</taxon>
        <taxon>Thermodesulfobacteriota</taxon>
        <taxon>Desulfovibrionia</taxon>
        <taxon>Desulfovibrionales</taxon>
        <taxon>Desulfovibrionaceae</taxon>
        <taxon>Desulfobaculum</taxon>
    </lineage>
</organism>
<comment type="caution">
    <text evidence="5">The sequence shown here is derived from an EMBL/GenBank/DDBJ whole genome shotgun (WGS) entry which is preliminary data.</text>
</comment>
<evidence type="ECO:0000259" key="3">
    <source>
        <dbReference type="Pfam" id="PF01551"/>
    </source>
</evidence>
<dbReference type="PANTHER" id="PTHR21666">
    <property type="entry name" value="PEPTIDASE-RELATED"/>
    <property type="match status" value="1"/>
</dbReference>
<evidence type="ECO:0000256" key="2">
    <source>
        <dbReference type="SAM" id="MobiDB-lite"/>
    </source>
</evidence>
<dbReference type="Gene3D" id="2.70.70.10">
    <property type="entry name" value="Glucose Permease (Domain IIA)"/>
    <property type="match status" value="1"/>
</dbReference>
<feature type="region of interest" description="Disordered" evidence="2">
    <location>
        <begin position="368"/>
        <end position="391"/>
    </location>
</feature>
<proteinExistence type="predicted"/>
<dbReference type="InterPro" id="IPR050570">
    <property type="entry name" value="Cell_wall_metabolism_enzyme"/>
</dbReference>
<feature type="compositionally biased region" description="Basic and acidic residues" evidence="2">
    <location>
        <begin position="375"/>
        <end position="391"/>
    </location>
</feature>
<evidence type="ECO:0000259" key="4">
    <source>
        <dbReference type="Pfam" id="PF10135"/>
    </source>
</evidence>
<name>A0A846QFG7_9BACT</name>
<protein>
    <submittedName>
        <fullName evidence="5">Rod binding domain-containing protein</fullName>
    </submittedName>
</protein>